<dbReference type="EMBL" id="SDAM02001747">
    <property type="protein sequence ID" value="KAH6822023.1"/>
    <property type="molecule type" value="Genomic_DNA"/>
</dbReference>
<accession>A0AAD4P034</accession>
<name>A0AAD4P034_PERFH</name>
<comment type="caution">
    <text evidence="2">The sequence shown here is derived from an EMBL/GenBank/DDBJ whole genome shotgun (WGS) entry which is preliminary data.</text>
</comment>
<reference evidence="2 3" key="1">
    <citation type="journal article" date="2021" name="Nat. Commun.">
        <title>Incipient diploidization of the medicinal plant Perilla within 10,000 years.</title>
        <authorList>
            <person name="Zhang Y."/>
            <person name="Shen Q."/>
            <person name="Leng L."/>
            <person name="Zhang D."/>
            <person name="Chen S."/>
            <person name="Shi Y."/>
            <person name="Ning Z."/>
            <person name="Chen S."/>
        </authorList>
    </citation>
    <scope>NUCLEOTIDE SEQUENCE [LARGE SCALE GENOMIC DNA]</scope>
    <source>
        <strain evidence="3">cv. PC099</strain>
    </source>
</reference>
<dbReference type="PANTHER" id="PTHR33431:SF12">
    <property type="entry name" value="HIGH MOBILITY GROUP BOX PROTEIN, PUTATIVE (DUF1635)-RELATED"/>
    <property type="match status" value="1"/>
</dbReference>
<protein>
    <submittedName>
        <fullName evidence="2">Uncharacterized protein</fullName>
    </submittedName>
</protein>
<dbReference type="AlphaFoldDB" id="A0AAD4P034"/>
<keyword evidence="3" id="KW-1185">Reference proteome</keyword>
<evidence type="ECO:0000313" key="3">
    <source>
        <dbReference type="Proteomes" id="UP001190926"/>
    </source>
</evidence>
<dbReference type="Pfam" id="PF07795">
    <property type="entry name" value="DUF1635"/>
    <property type="match status" value="1"/>
</dbReference>
<evidence type="ECO:0000313" key="2">
    <source>
        <dbReference type="EMBL" id="KAH6822023.1"/>
    </source>
</evidence>
<dbReference type="PANTHER" id="PTHR33431">
    <property type="entry name" value="ENABLED-LIKE PROTEIN (DUF1635)"/>
    <property type="match status" value="1"/>
</dbReference>
<sequence>MGEMASLWSYEEVQNQDMEQLGEKLMCTTLELEKLKAEAVEEMKKDKEYIKQLIQLLKYAVQERDEARNQFQKLLNKTMPISGESFPSIPLLQSDCSPPLLKPAKANSSITESNSMSETYNLHSHGSSPVDSLFDAVSSPDFSNINLVVNNNTTHHFVQDSNAVPQNNHVTSCIVPKLDQASLLIDNLAKGVLLPQRGKFLQAVLQAGPLLQTLLVAGPLPRWRNPPQFQAFQIPPFSIKGCQSEVFDHKPAVSNLGQLLQNSSQPLSCASAQVHSSAPMLSFANLAGTSLMSNASLISPAMNANAYAPLPKRQRFC</sequence>
<dbReference type="InterPro" id="IPR012862">
    <property type="entry name" value="DUF1635"/>
</dbReference>
<evidence type="ECO:0000256" key="1">
    <source>
        <dbReference type="SAM" id="Coils"/>
    </source>
</evidence>
<keyword evidence="1" id="KW-0175">Coiled coil</keyword>
<organism evidence="2 3">
    <name type="scientific">Perilla frutescens var. hirtella</name>
    <name type="common">Perilla citriodora</name>
    <name type="synonym">Perilla setoyensis</name>
    <dbReference type="NCBI Taxonomy" id="608512"/>
    <lineage>
        <taxon>Eukaryota</taxon>
        <taxon>Viridiplantae</taxon>
        <taxon>Streptophyta</taxon>
        <taxon>Embryophyta</taxon>
        <taxon>Tracheophyta</taxon>
        <taxon>Spermatophyta</taxon>
        <taxon>Magnoliopsida</taxon>
        <taxon>eudicotyledons</taxon>
        <taxon>Gunneridae</taxon>
        <taxon>Pentapetalae</taxon>
        <taxon>asterids</taxon>
        <taxon>lamiids</taxon>
        <taxon>Lamiales</taxon>
        <taxon>Lamiaceae</taxon>
        <taxon>Nepetoideae</taxon>
        <taxon>Elsholtzieae</taxon>
        <taxon>Perilla</taxon>
    </lineage>
</organism>
<feature type="coiled-coil region" evidence="1">
    <location>
        <begin position="18"/>
        <end position="77"/>
    </location>
</feature>
<proteinExistence type="predicted"/>
<dbReference type="Proteomes" id="UP001190926">
    <property type="component" value="Unassembled WGS sequence"/>
</dbReference>
<gene>
    <name evidence="2" type="ORF">C2S53_014493</name>
</gene>